<reference evidence="2" key="1">
    <citation type="journal article" date="2019" name="Int. J. Syst. Evol. Microbiol.">
        <title>The Global Catalogue of Microorganisms (GCM) 10K type strain sequencing project: providing services to taxonomists for standard genome sequencing and annotation.</title>
        <authorList>
            <consortium name="The Broad Institute Genomics Platform"/>
            <consortium name="The Broad Institute Genome Sequencing Center for Infectious Disease"/>
            <person name="Wu L."/>
            <person name="Ma J."/>
        </authorList>
    </citation>
    <scope>NUCLEOTIDE SEQUENCE [LARGE SCALE GENOMIC DNA]</scope>
    <source>
        <strain evidence="2">JCM 17906</strain>
    </source>
</reference>
<comment type="caution">
    <text evidence="1">The sequence shown here is derived from an EMBL/GenBank/DDBJ whole genome shotgun (WGS) entry which is preliminary data.</text>
</comment>
<dbReference type="Proteomes" id="UP001501598">
    <property type="component" value="Unassembled WGS sequence"/>
</dbReference>
<evidence type="ECO:0000313" key="1">
    <source>
        <dbReference type="EMBL" id="GAA4538799.1"/>
    </source>
</evidence>
<dbReference type="EMBL" id="BAABGT010000014">
    <property type="protein sequence ID" value="GAA4538799.1"/>
    <property type="molecule type" value="Genomic_DNA"/>
</dbReference>
<organism evidence="1 2">
    <name type="scientific">Pseudonocardia xishanensis</name>
    <dbReference type="NCBI Taxonomy" id="630995"/>
    <lineage>
        <taxon>Bacteria</taxon>
        <taxon>Bacillati</taxon>
        <taxon>Actinomycetota</taxon>
        <taxon>Actinomycetes</taxon>
        <taxon>Pseudonocardiales</taxon>
        <taxon>Pseudonocardiaceae</taxon>
        <taxon>Pseudonocardia</taxon>
    </lineage>
</organism>
<proteinExistence type="predicted"/>
<evidence type="ECO:0000313" key="2">
    <source>
        <dbReference type="Proteomes" id="UP001501598"/>
    </source>
</evidence>
<name>A0ABP8RHF8_9PSEU</name>
<keyword evidence="2" id="KW-1185">Reference proteome</keyword>
<gene>
    <name evidence="1" type="ORF">GCM10023175_09270</name>
</gene>
<sequence length="57" mass="6186">MTSVPLATHTPRLTGYDRRLAIVTAALREDSKISEKAGTAMAVRILAALDHIPETVR</sequence>
<dbReference type="InterPro" id="IPR046274">
    <property type="entry name" value="DUF6307"/>
</dbReference>
<accession>A0ABP8RHF8</accession>
<dbReference type="Pfam" id="PF19826">
    <property type="entry name" value="DUF6307"/>
    <property type="match status" value="1"/>
</dbReference>
<dbReference type="RefSeq" id="WP_345413030.1">
    <property type="nucleotide sequence ID" value="NZ_BAABGT010000014.1"/>
</dbReference>
<protein>
    <submittedName>
        <fullName evidence="1">Uncharacterized protein</fullName>
    </submittedName>
</protein>